<evidence type="ECO:0000256" key="1">
    <source>
        <dbReference type="SAM" id="MobiDB-lite"/>
    </source>
</evidence>
<evidence type="ECO:0000313" key="3">
    <source>
        <dbReference type="EMBL" id="CAG9283621.1"/>
    </source>
</evidence>
<sequence>MPSSSNPNGIKASSSMTTPLLSSGSSRTARRGEQKGQLTAVVLSAYDLPSREPPLYVKISIPEKYAAQTGPPCQRHKDRNSFKFGSNGASSSTADNQISLRAPLPELYTSTLRVDVVSDGPESATLTATYRLEQLQVGVATWLILNLEESTPSSAVVPDTSDVVPPTLRLQMTLDGPYRTEIGALVNWGQAWFRFVDQLEASGANFFSKLPLSIFAIFNSQWMLVLVVPIVAVLVVSAPIWVGFLAVTLPMLLPLLVAGAAVLFTVATVLLILYASTNAGREQVSGICMPVVHTLLASRSGQRLVYQTGPRPTPVGVAKAILPVSLWQKLFVSLWIDFMGSASYLLPIVGEGLDIAWAPLQTILIMAMYDTTSPNLKYISFLEEILPFTDIVPSATAGWLKEFGVPLLFGPGHGEPMEVKDLMKVLLSPPRTGSPTQSSKPPPAASSATPMLVPAS</sequence>
<dbReference type="AlphaFoldDB" id="A0A8J9X425"/>
<dbReference type="OMA" id="YANPARN"/>
<feature type="region of interest" description="Disordered" evidence="1">
    <location>
        <begin position="68"/>
        <end position="96"/>
    </location>
</feature>
<reference evidence="3" key="1">
    <citation type="submission" date="2022-02" db="EMBL/GenBank/DDBJ databases">
        <authorList>
            <person name="Giguere J D."/>
        </authorList>
    </citation>
    <scope>NUCLEOTIDE SEQUENCE</scope>
    <source>
        <strain evidence="3">CCAP 1055/1</strain>
    </source>
</reference>
<feature type="transmembrane region" description="Helical" evidence="2">
    <location>
        <begin position="222"/>
        <end position="246"/>
    </location>
</feature>
<keyword evidence="2" id="KW-1133">Transmembrane helix</keyword>
<dbReference type="EMBL" id="OU594960">
    <property type="protein sequence ID" value="CAG9283621.1"/>
    <property type="molecule type" value="Genomic_DNA"/>
</dbReference>
<feature type="transmembrane region" description="Helical" evidence="2">
    <location>
        <begin position="252"/>
        <end position="275"/>
    </location>
</feature>
<name>A0A8J9X425_PHATR</name>
<keyword evidence="2" id="KW-0812">Transmembrane</keyword>
<feature type="compositionally biased region" description="Low complexity" evidence="1">
    <location>
        <begin position="434"/>
        <end position="450"/>
    </location>
</feature>
<evidence type="ECO:0008006" key="4">
    <source>
        <dbReference type="Google" id="ProtNLM"/>
    </source>
</evidence>
<protein>
    <recommendedName>
        <fullName evidence="4">Transmembrane protein</fullName>
    </recommendedName>
</protein>
<proteinExistence type="predicted"/>
<organism evidence="3">
    <name type="scientific">Phaeodactylum tricornutum</name>
    <name type="common">Diatom</name>
    <dbReference type="NCBI Taxonomy" id="2850"/>
    <lineage>
        <taxon>Eukaryota</taxon>
        <taxon>Sar</taxon>
        <taxon>Stramenopiles</taxon>
        <taxon>Ochrophyta</taxon>
        <taxon>Bacillariophyta</taxon>
        <taxon>Bacillariophyceae</taxon>
        <taxon>Bacillariophycidae</taxon>
        <taxon>Naviculales</taxon>
        <taxon>Phaeodactylaceae</taxon>
        <taxon>Phaeodactylum</taxon>
    </lineage>
</organism>
<feature type="region of interest" description="Disordered" evidence="1">
    <location>
        <begin position="428"/>
        <end position="456"/>
    </location>
</feature>
<gene>
    <name evidence="3" type="ORF">PTTT1_LOCUS23403</name>
</gene>
<evidence type="ECO:0000256" key="2">
    <source>
        <dbReference type="SAM" id="Phobius"/>
    </source>
</evidence>
<feature type="compositionally biased region" description="Polar residues" evidence="1">
    <location>
        <begin position="83"/>
        <end position="96"/>
    </location>
</feature>
<keyword evidence="2" id="KW-0472">Membrane</keyword>
<dbReference type="Proteomes" id="UP000836788">
    <property type="component" value="Chromosome 19"/>
</dbReference>
<feature type="region of interest" description="Disordered" evidence="1">
    <location>
        <begin position="1"/>
        <end position="35"/>
    </location>
</feature>
<feature type="compositionally biased region" description="Polar residues" evidence="1">
    <location>
        <begin position="1"/>
        <end position="27"/>
    </location>
</feature>
<accession>A0A8J9X425</accession>